<keyword evidence="4 9" id="KW-0547">Nucleotide-binding</keyword>
<evidence type="ECO:0000256" key="3">
    <source>
        <dbReference type="ARBA" id="ARBA00022695"/>
    </source>
</evidence>
<dbReference type="HAMAP" id="MF_00151">
    <property type="entry name" value="PPAT_bact"/>
    <property type="match status" value="1"/>
</dbReference>
<keyword evidence="7 9" id="KW-0173">Coenzyme A biosynthesis</keyword>
<keyword evidence="3 9" id="KW-0548">Nucleotidyltransferase</keyword>
<feature type="binding site" evidence="9">
    <location>
        <begin position="129"/>
        <end position="135"/>
    </location>
    <ligand>
        <name>ATP</name>
        <dbReference type="ChEBI" id="CHEBI:30616"/>
    </ligand>
</feature>
<dbReference type="NCBIfam" id="TIGR00125">
    <property type="entry name" value="cyt_tran_rel"/>
    <property type="match status" value="1"/>
</dbReference>
<comment type="cofactor">
    <cofactor evidence="9">
        <name>Mg(2+)</name>
        <dbReference type="ChEBI" id="CHEBI:18420"/>
    </cofactor>
</comment>
<dbReference type="GO" id="GO:0005524">
    <property type="term" value="F:ATP binding"/>
    <property type="evidence" value="ECO:0007669"/>
    <property type="project" value="UniProtKB-KW"/>
</dbReference>
<evidence type="ECO:0000256" key="5">
    <source>
        <dbReference type="ARBA" id="ARBA00022840"/>
    </source>
</evidence>
<evidence type="ECO:0000256" key="8">
    <source>
        <dbReference type="ARBA" id="ARBA00029346"/>
    </source>
</evidence>
<comment type="similarity">
    <text evidence="9">Belongs to the bacterial CoaD family.</text>
</comment>
<evidence type="ECO:0000256" key="1">
    <source>
        <dbReference type="ARBA" id="ARBA00022490"/>
    </source>
</evidence>
<dbReference type="PANTHER" id="PTHR21342">
    <property type="entry name" value="PHOSPHOPANTETHEINE ADENYLYLTRANSFERASE"/>
    <property type="match status" value="1"/>
</dbReference>
<keyword evidence="6 9" id="KW-0460">Magnesium</keyword>
<comment type="pathway">
    <text evidence="9">Cofactor biosynthesis; coenzyme A biosynthesis; CoA from (R)-pantothenate: step 4/5.</text>
</comment>
<feature type="binding site" evidence="9">
    <location>
        <position position="94"/>
    </location>
    <ligand>
        <name>substrate</name>
    </ligand>
</feature>
<dbReference type="GO" id="GO:0004595">
    <property type="term" value="F:pantetheine-phosphate adenylyltransferase activity"/>
    <property type="evidence" value="ECO:0007669"/>
    <property type="project" value="UniProtKB-UniRule"/>
</dbReference>
<evidence type="ECO:0000256" key="7">
    <source>
        <dbReference type="ARBA" id="ARBA00022993"/>
    </source>
</evidence>
<comment type="subunit">
    <text evidence="9">Homohexamer.</text>
</comment>
<feature type="binding site" evidence="9">
    <location>
        <position position="105"/>
    </location>
    <ligand>
        <name>ATP</name>
        <dbReference type="ChEBI" id="CHEBI:30616"/>
    </ligand>
</feature>
<dbReference type="Pfam" id="PF01467">
    <property type="entry name" value="CTP_transf_like"/>
    <property type="match status" value="1"/>
</dbReference>
<dbReference type="InterPro" id="IPR001980">
    <property type="entry name" value="PPAT"/>
</dbReference>
<feature type="binding site" evidence="9">
    <location>
        <begin position="13"/>
        <end position="14"/>
    </location>
    <ligand>
        <name>ATP</name>
        <dbReference type="ChEBI" id="CHEBI:30616"/>
    </ligand>
</feature>
<dbReference type="Proteomes" id="UP000219688">
    <property type="component" value="Unassembled WGS sequence"/>
</dbReference>
<evidence type="ECO:0000256" key="2">
    <source>
        <dbReference type="ARBA" id="ARBA00022679"/>
    </source>
</evidence>
<feature type="site" description="Transition state stabilizer" evidence="9">
    <location>
        <position position="21"/>
    </location>
</feature>
<dbReference type="InterPro" id="IPR004821">
    <property type="entry name" value="Cyt_trans-like"/>
</dbReference>
<dbReference type="RefSeq" id="WP_097187856.1">
    <property type="nucleotide sequence ID" value="NZ_OBQK01000004.1"/>
</dbReference>
<feature type="binding site" evidence="9">
    <location>
        <position position="21"/>
    </location>
    <ligand>
        <name>ATP</name>
        <dbReference type="ChEBI" id="CHEBI:30616"/>
    </ligand>
</feature>
<dbReference type="UniPathway" id="UPA00241">
    <property type="reaction ID" value="UER00355"/>
</dbReference>
<gene>
    <name evidence="9" type="primary">coaD</name>
    <name evidence="11" type="ORF">SAMN05421879_104229</name>
</gene>
<feature type="binding site" evidence="9">
    <location>
        <position position="13"/>
    </location>
    <ligand>
        <name>substrate</name>
    </ligand>
</feature>
<dbReference type="GO" id="GO:0005737">
    <property type="term" value="C:cytoplasm"/>
    <property type="evidence" value="ECO:0007669"/>
    <property type="project" value="UniProtKB-SubCell"/>
</dbReference>
<protein>
    <recommendedName>
        <fullName evidence="9">Phosphopantetheine adenylyltransferase</fullName>
        <ecNumber evidence="9">2.7.7.3</ecNumber>
    </recommendedName>
    <alternativeName>
        <fullName evidence="9">Dephospho-CoA pyrophosphorylase</fullName>
    </alternativeName>
    <alternativeName>
        <fullName evidence="9">Pantetheine-phosphate adenylyltransferase</fullName>
        <shortName evidence="9">PPAT</shortName>
    </alternativeName>
</protein>
<dbReference type="AlphaFoldDB" id="A0A285VM70"/>
<name>A0A285VM70_9MICO</name>
<evidence type="ECO:0000259" key="10">
    <source>
        <dbReference type="Pfam" id="PF01467"/>
    </source>
</evidence>
<keyword evidence="1 9" id="KW-0963">Cytoplasm</keyword>
<dbReference type="InterPro" id="IPR014729">
    <property type="entry name" value="Rossmann-like_a/b/a_fold"/>
</dbReference>
<reference evidence="12" key="1">
    <citation type="submission" date="2017-08" db="EMBL/GenBank/DDBJ databases">
        <authorList>
            <person name="Varghese N."/>
            <person name="Submissions S."/>
        </authorList>
    </citation>
    <scope>NUCLEOTIDE SEQUENCE [LARGE SCALE GENOMIC DNA]</scope>
    <source>
        <strain evidence="12">USBA17B2</strain>
    </source>
</reference>
<keyword evidence="5 9" id="KW-0067">ATP-binding</keyword>
<evidence type="ECO:0000256" key="6">
    <source>
        <dbReference type="ARBA" id="ARBA00022842"/>
    </source>
</evidence>
<evidence type="ECO:0000313" key="11">
    <source>
        <dbReference type="EMBL" id="SOC55172.1"/>
    </source>
</evidence>
<comment type="catalytic activity">
    <reaction evidence="8 9">
        <text>(R)-4'-phosphopantetheine + ATP + H(+) = 3'-dephospho-CoA + diphosphate</text>
        <dbReference type="Rhea" id="RHEA:19801"/>
        <dbReference type="ChEBI" id="CHEBI:15378"/>
        <dbReference type="ChEBI" id="CHEBI:30616"/>
        <dbReference type="ChEBI" id="CHEBI:33019"/>
        <dbReference type="ChEBI" id="CHEBI:57328"/>
        <dbReference type="ChEBI" id="CHEBI:61723"/>
        <dbReference type="EC" id="2.7.7.3"/>
    </reaction>
</comment>
<dbReference type="EMBL" id="OBQK01000004">
    <property type="protein sequence ID" value="SOC55172.1"/>
    <property type="molecule type" value="Genomic_DNA"/>
</dbReference>
<accession>A0A285VM70</accession>
<proteinExistence type="inferred from homology"/>
<keyword evidence="2 9" id="KW-0808">Transferase</keyword>
<comment type="subcellular location">
    <subcellularLocation>
        <location evidence="9">Cytoplasm</location>
    </subcellularLocation>
</comment>
<evidence type="ECO:0000256" key="9">
    <source>
        <dbReference type="HAMAP-Rule" id="MF_00151"/>
    </source>
</evidence>
<dbReference type="EC" id="2.7.7.3" evidence="9"/>
<feature type="domain" description="Cytidyltransferase-like" evidence="10">
    <location>
        <begin position="9"/>
        <end position="139"/>
    </location>
</feature>
<dbReference type="STRING" id="1122622.GCA_000421185_00839"/>
<evidence type="ECO:0000256" key="4">
    <source>
        <dbReference type="ARBA" id="ARBA00022741"/>
    </source>
</evidence>
<evidence type="ECO:0000313" key="12">
    <source>
        <dbReference type="Proteomes" id="UP000219688"/>
    </source>
</evidence>
<feature type="binding site" evidence="9">
    <location>
        <position position="80"/>
    </location>
    <ligand>
        <name>substrate</name>
    </ligand>
</feature>
<keyword evidence="12" id="KW-1185">Reference proteome</keyword>
<organism evidence="11 12">
    <name type="scientific">Ornithinimicrobium cerasi</name>
    <dbReference type="NCBI Taxonomy" id="2248773"/>
    <lineage>
        <taxon>Bacteria</taxon>
        <taxon>Bacillati</taxon>
        <taxon>Actinomycetota</taxon>
        <taxon>Actinomycetes</taxon>
        <taxon>Micrococcales</taxon>
        <taxon>Ornithinimicrobiaceae</taxon>
        <taxon>Ornithinimicrobium</taxon>
    </lineage>
</organism>
<dbReference type="PRINTS" id="PR01020">
    <property type="entry name" value="LPSBIOSNTHSS"/>
</dbReference>
<dbReference type="SUPFAM" id="SSF52374">
    <property type="entry name" value="Nucleotidylyl transferase"/>
    <property type="match status" value="1"/>
</dbReference>
<feature type="binding site" evidence="9">
    <location>
        <position position="45"/>
    </location>
    <ligand>
        <name>substrate</name>
    </ligand>
</feature>
<dbReference type="NCBIfam" id="TIGR01510">
    <property type="entry name" value="coaD_prev_kdtB"/>
    <property type="match status" value="1"/>
</dbReference>
<sequence length="164" mass="17658">MASPPRRCVCPGSFDPVTHGHLDVVVRAARIFDEVVVAVLHNPAKRGTFPVGQRLELVEESLPDQVRDQVTVAAFADRLLVDVCREVGAGAIVKGLRGGTDFAYELPMARMNTHLTGVETVFLPADPSLEHVSSSLVKEVHRYGGDVTGLVPDGVLRALRSLTP</sequence>
<feature type="binding site" evidence="9">
    <location>
        <begin position="95"/>
        <end position="97"/>
    </location>
    <ligand>
        <name>ATP</name>
        <dbReference type="ChEBI" id="CHEBI:30616"/>
    </ligand>
</feature>
<comment type="function">
    <text evidence="9">Reversibly transfers an adenylyl group from ATP to 4'-phosphopantetheine, yielding dephospho-CoA (dPCoA) and pyrophosphate.</text>
</comment>
<dbReference type="GO" id="GO:0015937">
    <property type="term" value="P:coenzyme A biosynthetic process"/>
    <property type="evidence" value="ECO:0007669"/>
    <property type="project" value="UniProtKB-UniRule"/>
</dbReference>
<dbReference type="PANTHER" id="PTHR21342:SF1">
    <property type="entry name" value="PHOSPHOPANTETHEINE ADENYLYLTRANSFERASE"/>
    <property type="match status" value="1"/>
</dbReference>
<dbReference type="CDD" id="cd02163">
    <property type="entry name" value="PPAT"/>
    <property type="match status" value="1"/>
</dbReference>
<dbReference type="Gene3D" id="3.40.50.620">
    <property type="entry name" value="HUPs"/>
    <property type="match status" value="1"/>
</dbReference>